<dbReference type="Proteomes" id="UP001066276">
    <property type="component" value="Chromosome 11"/>
</dbReference>
<name>A0AAV7LP00_PLEWA</name>
<sequence>MMVKAIGVVIGNGEILPFTQNDLRHTSEELTLHLTGILAASGGRTFIAGAYSAASPRNAVLLPWRDSLSQGSLLPVGAGLLSQVLIALYIAPERWTHVGSAWAKTV</sequence>
<protein>
    <submittedName>
        <fullName evidence="1">Uncharacterized protein</fullName>
    </submittedName>
</protein>
<evidence type="ECO:0000313" key="2">
    <source>
        <dbReference type="Proteomes" id="UP001066276"/>
    </source>
</evidence>
<keyword evidence="2" id="KW-1185">Reference proteome</keyword>
<comment type="caution">
    <text evidence="1">The sequence shown here is derived from an EMBL/GenBank/DDBJ whole genome shotgun (WGS) entry which is preliminary data.</text>
</comment>
<proteinExistence type="predicted"/>
<dbReference type="EMBL" id="JANPWB010000015">
    <property type="protein sequence ID" value="KAJ1092134.1"/>
    <property type="molecule type" value="Genomic_DNA"/>
</dbReference>
<gene>
    <name evidence="1" type="ORF">NDU88_005246</name>
</gene>
<reference evidence="1" key="1">
    <citation type="journal article" date="2022" name="bioRxiv">
        <title>Sequencing and chromosome-scale assembly of the giantPleurodeles waltlgenome.</title>
        <authorList>
            <person name="Brown T."/>
            <person name="Elewa A."/>
            <person name="Iarovenko S."/>
            <person name="Subramanian E."/>
            <person name="Araus A.J."/>
            <person name="Petzold A."/>
            <person name="Susuki M."/>
            <person name="Suzuki K.-i.T."/>
            <person name="Hayashi T."/>
            <person name="Toyoda A."/>
            <person name="Oliveira C."/>
            <person name="Osipova E."/>
            <person name="Leigh N.D."/>
            <person name="Simon A."/>
            <person name="Yun M.H."/>
        </authorList>
    </citation>
    <scope>NUCLEOTIDE SEQUENCE</scope>
    <source>
        <strain evidence="1">20211129_DDA</strain>
        <tissue evidence="1">Liver</tissue>
    </source>
</reference>
<accession>A0AAV7LP00</accession>
<evidence type="ECO:0000313" key="1">
    <source>
        <dbReference type="EMBL" id="KAJ1092134.1"/>
    </source>
</evidence>
<dbReference type="AlphaFoldDB" id="A0AAV7LP00"/>
<organism evidence="1 2">
    <name type="scientific">Pleurodeles waltl</name>
    <name type="common">Iberian ribbed newt</name>
    <dbReference type="NCBI Taxonomy" id="8319"/>
    <lineage>
        <taxon>Eukaryota</taxon>
        <taxon>Metazoa</taxon>
        <taxon>Chordata</taxon>
        <taxon>Craniata</taxon>
        <taxon>Vertebrata</taxon>
        <taxon>Euteleostomi</taxon>
        <taxon>Amphibia</taxon>
        <taxon>Batrachia</taxon>
        <taxon>Caudata</taxon>
        <taxon>Salamandroidea</taxon>
        <taxon>Salamandridae</taxon>
        <taxon>Pleurodelinae</taxon>
        <taxon>Pleurodeles</taxon>
    </lineage>
</organism>